<evidence type="ECO:0000259" key="7">
    <source>
        <dbReference type="Pfam" id="PF22692"/>
    </source>
</evidence>
<dbReference type="InterPro" id="IPR020013">
    <property type="entry name" value="Flagellar_FlgE/F/G"/>
</dbReference>
<feature type="domain" description="Flagellar basal-body/hook protein C-terminal" evidence="6">
    <location>
        <begin position="383"/>
        <end position="426"/>
    </location>
</feature>
<dbReference type="RefSeq" id="WP_132279451.1">
    <property type="nucleotide sequence ID" value="NZ_SMGQ01000011.1"/>
</dbReference>
<feature type="domain" description="Flagellar basal body rod protein N-terminal" evidence="5">
    <location>
        <begin position="5"/>
        <end position="35"/>
    </location>
</feature>
<protein>
    <recommendedName>
        <fullName evidence="4">Flagellar hook protein FlgE</fullName>
    </recommendedName>
</protein>
<proteinExistence type="inferred from homology"/>
<keyword evidence="8" id="KW-0282">Flagellum</keyword>
<keyword evidence="8" id="KW-0966">Cell projection</keyword>
<keyword evidence="8" id="KW-0969">Cilium</keyword>
<evidence type="ECO:0000256" key="3">
    <source>
        <dbReference type="ARBA" id="ARBA00023143"/>
    </source>
</evidence>
<dbReference type="GO" id="GO:0071978">
    <property type="term" value="P:bacterial-type flagellum-dependent swarming motility"/>
    <property type="evidence" value="ECO:0007669"/>
    <property type="project" value="TreeGrafter"/>
</dbReference>
<gene>
    <name evidence="8" type="ORF">EDC19_0298</name>
</gene>
<dbReference type="Gene3D" id="2.60.98.20">
    <property type="entry name" value="Flagellar hook protein FlgE"/>
    <property type="match status" value="1"/>
</dbReference>
<keyword evidence="9" id="KW-1185">Reference proteome</keyword>
<dbReference type="InterPro" id="IPR053967">
    <property type="entry name" value="LlgE_F_G-like_D1"/>
</dbReference>
<dbReference type="OrthoDB" id="9804559at2"/>
<comment type="caution">
    <text evidence="8">The sequence shown here is derived from an EMBL/GenBank/DDBJ whole genome shotgun (WGS) entry which is preliminary data.</text>
</comment>
<evidence type="ECO:0000313" key="8">
    <source>
        <dbReference type="EMBL" id="TCK97896.1"/>
    </source>
</evidence>
<evidence type="ECO:0000313" key="9">
    <source>
        <dbReference type="Proteomes" id="UP000294545"/>
    </source>
</evidence>
<comment type="similarity">
    <text evidence="2 4">Belongs to the flagella basal body rod proteins family.</text>
</comment>
<dbReference type="Pfam" id="PF22692">
    <property type="entry name" value="LlgE_F_G_D1"/>
    <property type="match status" value="1"/>
</dbReference>
<reference evidence="8 9" key="1">
    <citation type="submission" date="2019-03" db="EMBL/GenBank/DDBJ databases">
        <title>Genomic Encyclopedia of Type Strains, Phase IV (KMG-IV): sequencing the most valuable type-strain genomes for metagenomic binning, comparative biology and taxonomic classification.</title>
        <authorList>
            <person name="Goeker M."/>
        </authorList>
    </citation>
    <scope>NUCLEOTIDE SEQUENCE [LARGE SCALE GENOMIC DNA]</scope>
    <source>
        <strain evidence="8 9">DSM 24176</strain>
    </source>
</reference>
<comment type="subcellular location">
    <subcellularLocation>
        <location evidence="1 4">Bacterial flagellum basal body</location>
    </subcellularLocation>
</comment>
<evidence type="ECO:0000256" key="4">
    <source>
        <dbReference type="RuleBase" id="RU362116"/>
    </source>
</evidence>
<accession>A0A4R1MXG3</accession>
<dbReference type="NCBIfam" id="TIGR03506">
    <property type="entry name" value="FlgEFG_subfam"/>
    <property type="match status" value="1"/>
</dbReference>
<dbReference type="EMBL" id="SMGQ01000011">
    <property type="protein sequence ID" value="TCK97896.1"/>
    <property type="molecule type" value="Genomic_DNA"/>
</dbReference>
<dbReference type="GO" id="GO:0009424">
    <property type="term" value="C:bacterial-type flagellum hook"/>
    <property type="evidence" value="ECO:0007669"/>
    <property type="project" value="TreeGrafter"/>
</dbReference>
<organism evidence="8 9">
    <name type="scientific">Natranaerovirga hydrolytica</name>
    <dbReference type="NCBI Taxonomy" id="680378"/>
    <lineage>
        <taxon>Bacteria</taxon>
        <taxon>Bacillati</taxon>
        <taxon>Bacillota</taxon>
        <taxon>Clostridia</taxon>
        <taxon>Lachnospirales</taxon>
        <taxon>Natranaerovirgaceae</taxon>
        <taxon>Natranaerovirga</taxon>
    </lineage>
</organism>
<evidence type="ECO:0000256" key="2">
    <source>
        <dbReference type="ARBA" id="ARBA00009677"/>
    </source>
</evidence>
<dbReference type="InterPro" id="IPR037925">
    <property type="entry name" value="FlgE/F/G-like"/>
</dbReference>
<dbReference type="GO" id="GO:0009425">
    <property type="term" value="C:bacterial-type flagellum basal body"/>
    <property type="evidence" value="ECO:0007669"/>
    <property type="project" value="UniProtKB-SubCell"/>
</dbReference>
<feature type="domain" description="Flagellar hook protein FlgE/F/G-like D1" evidence="7">
    <location>
        <begin position="98"/>
        <end position="146"/>
    </location>
</feature>
<dbReference type="PANTHER" id="PTHR30435">
    <property type="entry name" value="FLAGELLAR PROTEIN"/>
    <property type="match status" value="1"/>
</dbReference>
<evidence type="ECO:0000256" key="1">
    <source>
        <dbReference type="ARBA" id="ARBA00004117"/>
    </source>
</evidence>
<comment type="function">
    <text evidence="4">A flexible structure which links the flagellar filament to the drive apparatus in the basal body.</text>
</comment>
<dbReference type="Proteomes" id="UP000294545">
    <property type="component" value="Unassembled WGS sequence"/>
</dbReference>
<evidence type="ECO:0000259" key="5">
    <source>
        <dbReference type="Pfam" id="PF00460"/>
    </source>
</evidence>
<name>A0A4R1MXG3_9FIRM</name>
<dbReference type="Pfam" id="PF00460">
    <property type="entry name" value="Flg_bb_rod"/>
    <property type="match status" value="1"/>
</dbReference>
<dbReference type="InterPro" id="IPR001444">
    <property type="entry name" value="Flag_bb_rod_N"/>
</dbReference>
<dbReference type="Pfam" id="PF06429">
    <property type="entry name" value="Flg_bbr_C"/>
    <property type="match status" value="1"/>
</dbReference>
<keyword evidence="3 4" id="KW-0975">Bacterial flagellum</keyword>
<dbReference type="GO" id="GO:0005829">
    <property type="term" value="C:cytosol"/>
    <property type="evidence" value="ECO:0007669"/>
    <property type="project" value="TreeGrafter"/>
</dbReference>
<dbReference type="SUPFAM" id="SSF117143">
    <property type="entry name" value="Flagellar hook protein flgE"/>
    <property type="match status" value="1"/>
</dbReference>
<sequence length="428" mass="45766">MMRSMYSGVSGLRVHQTKMDVIGNNISNVNTAGFKSSRVTFSEVFSQTLQGASGANAATGRGGTNPMQIGLGVDVASIDNIMTEGASQRTDNPLDLKIEGEGFFIVDDGTGPKFTRAGAFRPDDFGNLVTPEGYRVMGWPVDGNNDIQQGMVEPLSIMSPQNLYSDPEATTDVYVEGNIDLNDPQLATDNGVPFTFNFYDNLGYRYTAEFNIVEDGDNYQIGLTNIYNSNGDPIDENDMPDFDLELEFDATNGRVVGDGLGELNGLVNAAGEEFGDINIDFSSLTLFSGNTNIDAHRGDQDGYGAGSAAGTLSGYSVGPDGIILGTYTNGDVKNLGQIVITEFRNPSGLEKIGNNLFAATNNSGEFDGIGMDPTANGGSLNGGVLEMSNVDLSQEFTEMITTQRGFQANSRTITTTDEMLQELVNLKR</sequence>
<dbReference type="AlphaFoldDB" id="A0A4R1MXG3"/>
<dbReference type="PANTHER" id="PTHR30435:SF1">
    <property type="entry name" value="FLAGELLAR HOOK PROTEIN FLGE"/>
    <property type="match status" value="1"/>
</dbReference>
<dbReference type="InterPro" id="IPR010930">
    <property type="entry name" value="Flg_bb/hook_C_dom"/>
</dbReference>
<dbReference type="InterPro" id="IPR037058">
    <property type="entry name" value="Falgellar_hook_FlgE_sf"/>
</dbReference>
<evidence type="ECO:0000259" key="6">
    <source>
        <dbReference type="Pfam" id="PF06429"/>
    </source>
</evidence>